<dbReference type="PANTHER" id="PTHR43047">
    <property type="entry name" value="TWO-COMPONENT HISTIDINE PROTEIN KINASE"/>
    <property type="match status" value="1"/>
</dbReference>
<feature type="transmembrane region" description="Helical" evidence="6">
    <location>
        <begin position="46"/>
        <end position="67"/>
    </location>
</feature>
<feature type="transmembrane region" description="Helical" evidence="6">
    <location>
        <begin position="82"/>
        <end position="104"/>
    </location>
</feature>
<dbReference type="InterPro" id="IPR003594">
    <property type="entry name" value="HATPase_dom"/>
</dbReference>
<dbReference type="Gene3D" id="3.30.450.20">
    <property type="entry name" value="PAS domain"/>
    <property type="match status" value="2"/>
</dbReference>
<dbReference type="InterPro" id="IPR000014">
    <property type="entry name" value="PAS"/>
</dbReference>
<dbReference type="SMART" id="SM00388">
    <property type="entry name" value="HisKA"/>
    <property type="match status" value="1"/>
</dbReference>
<dbReference type="EC" id="2.7.13.3" evidence="2"/>
<dbReference type="InterPro" id="IPR036097">
    <property type="entry name" value="HisK_dim/P_sf"/>
</dbReference>
<dbReference type="Gene3D" id="3.30.565.10">
    <property type="entry name" value="Histidine kinase-like ATPase, C-terminal domain"/>
    <property type="match status" value="1"/>
</dbReference>
<comment type="catalytic activity">
    <reaction evidence="1">
        <text>ATP + protein L-histidine = ADP + protein N-phospho-L-histidine.</text>
        <dbReference type="EC" id="2.7.13.3"/>
    </reaction>
</comment>
<dbReference type="InterPro" id="IPR036890">
    <property type="entry name" value="HATPase_C_sf"/>
</dbReference>
<dbReference type="Pfam" id="PF12860">
    <property type="entry name" value="PAS_7"/>
    <property type="match status" value="2"/>
</dbReference>
<dbReference type="InterPro" id="IPR035965">
    <property type="entry name" value="PAS-like_dom_sf"/>
</dbReference>
<feature type="domain" description="Histidine kinase" evidence="7">
    <location>
        <begin position="626"/>
        <end position="843"/>
    </location>
</feature>
<dbReference type="SUPFAM" id="SSF55785">
    <property type="entry name" value="PYP-like sensor domain (PAS domain)"/>
    <property type="match status" value="1"/>
</dbReference>
<dbReference type="EMBL" id="AIME01000006">
    <property type="protein sequence ID" value="EJF74569.1"/>
    <property type="molecule type" value="Genomic_DNA"/>
</dbReference>
<dbReference type="CDD" id="cd00075">
    <property type="entry name" value="HATPase"/>
    <property type="match status" value="1"/>
</dbReference>
<name>J0PWL2_9HYPH</name>
<evidence type="ECO:0000256" key="6">
    <source>
        <dbReference type="SAM" id="Phobius"/>
    </source>
</evidence>
<dbReference type="SUPFAM" id="SSF47384">
    <property type="entry name" value="Homodimeric domain of signal transducing histidine kinase"/>
    <property type="match status" value="1"/>
</dbReference>
<evidence type="ECO:0000259" key="7">
    <source>
        <dbReference type="PROSITE" id="PS50109"/>
    </source>
</evidence>
<dbReference type="STRING" id="1094551.MEC_01093"/>
<dbReference type="HOGENOM" id="CLU_018130_0_0_5"/>
<evidence type="ECO:0000259" key="8">
    <source>
        <dbReference type="PROSITE" id="PS50112"/>
    </source>
</evidence>
<dbReference type="PATRIC" id="fig|1094551.3.peg.1196"/>
<dbReference type="SMART" id="SM00091">
    <property type="entry name" value="PAS"/>
    <property type="match status" value="3"/>
</dbReference>
<evidence type="ECO:0000313" key="10">
    <source>
        <dbReference type="Proteomes" id="UP000008761"/>
    </source>
</evidence>
<accession>J0PWL2</accession>
<dbReference type="AlphaFoldDB" id="J0PWL2"/>
<dbReference type="GO" id="GO:0009927">
    <property type="term" value="F:histidine phosphotransfer kinase activity"/>
    <property type="evidence" value="ECO:0007669"/>
    <property type="project" value="TreeGrafter"/>
</dbReference>
<keyword evidence="6" id="KW-1133">Transmembrane helix</keyword>
<dbReference type="eggNOG" id="COG2205">
    <property type="taxonomic scope" value="Bacteria"/>
</dbReference>
<reference evidence="9 10" key="1">
    <citation type="submission" date="2012-03" db="EMBL/GenBank/DDBJ databases">
        <title>The Genome Sequence of Bartonella alsatica IBS 382.</title>
        <authorList>
            <consortium name="The Broad Institute Genome Sequencing Platform"/>
            <consortium name="The Broad Institute Genome Sequencing Center for Infectious Disease"/>
            <person name="Feldgarden M."/>
            <person name="Kirby J."/>
            <person name="Kosoy M."/>
            <person name="Birtles R."/>
            <person name="Probert W.S."/>
            <person name="Chiaraviglio L."/>
            <person name="Young S.K."/>
            <person name="Zeng Q."/>
            <person name="Gargeya S."/>
            <person name="Fitzgerald M."/>
            <person name="Haas B."/>
            <person name="Abouelleil A."/>
            <person name="Alvarado L."/>
            <person name="Arachchi H.M."/>
            <person name="Berlin A."/>
            <person name="Chapman S.B."/>
            <person name="Gearin G."/>
            <person name="Goldberg J."/>
            <person name="Griggs A."/>
            <person name="Gujja S."/>
            <person name="Hansen M."/>
            <person name="Heiman D."/>
            <person name="Howarth C."/>
            <person name="Larimer J."/>
            <person name="Lui A."/>
            <person name="MacDonald P.J.P."/>
            <person name="McCowen C."/>
            <person name="Montmayeur A."/>
            <person name="Murphy C."/>
            <person name="Neiman D."/>
            <person name="Pearson M."/>
            <person name="Priest M."/>
            <person name="Roberts A."/>
            <person name="Saif S."/>
            <person name="Shea T."/>
            <person name="Sisk P."/>
            <person name="Stolte C."/>
            <person name="Sykes S."/>
            <person name="Wortman J."/>
            <person name="Nusbaum C."/>
            <person name="Birren B."/>
        </authorList>
    </citation>
    <scope>NUCLEOTIDE SEQUENCE [LARGE SCALE GENOMIC DNA]</scope>
    <source>
        <strain evidence="9 10">IBS 382</strain>
    </source>
</reference>
<evidence type="ECO:0000313" key="9">
    <source>
        <dbReference type="EMBL" id="EJF74569.1"/>
    </source>
</evidence>
<dbReference type="PROSITE" id="PS50109">
    <property type="entry name" value="HIS_KIN"/>
    <property type="match status" value="1"/>
</dbReference>
<dbReference type="PROSITE" id="PS50112">
    <property type="entry name" value="PAS"/>
    <property type="match status" value="1"/>
</dbReference>
<dbReference type="Gene3D" id="1.10.287.130">
    <property type="match status" value="1"/>
</dbReference>
<keyword evidence="5" id="KW-0418">Kinase</keyword>
<evidence type="ECO:0000256" key="2">
    <source>
        <dbReference type="ARBA" id="ARBA00012438"/>
    </source>
</evidence>
<keyword evidence="6" id="KW-0812">Transmembrane</keyword>
<gene>
    <name evidence="9" type="ORF">MEC_01093</name>
</gene>
<evidence type="ECO:0000256" key="1">
    <source>
        <dbReference type="ARBA" id="ARBA00000085"/>
    </source>
</evidence>
<dbReference type="InterPro" id="IPR005467">
    <property type="entry name" value="His_kinase_dom"/>
</dbReference>
<dbReference type="SMART" id="SM00387">
    <property type="entry name" value="HATPase_c"/>
    <property type="match status" value="1"/>
</dbReference>
<keyword evidence="4" id="KW-0808">Transferase</keyword>
<evidence type="ECO:0000256" key="5">
    <source>
        <dbReference type="ARBA" id="ARBA00022777"/>
    </source>
</evidence>
<dbReference type="InterPro" id="IPR004358">
    <property type="entry name" value="Sig_transdc_His_kin-like_C"/>
</dbReference>
<dbReference type="Proteomes" id="UP000008761">
    <property type="component" value="Unassembled WGS sequence"/>
</dbReference>
<dbReference type="GO" id="GO:0000155">
    <property type="term" value="F:phosphorelay sensor kinase activity"/>
    <property type="evidence" value="ECO:0007669"/>
    <property type="project" value="InterPro"/>
</dbReference>
<dbReference type="Pfam" id="PF00512">
    <property type="entry name" value="HisKA"/>
    <property type="match status" value="1"/>
</dbReference>
<dbReference type="CDD" id="cd00082">
    <property type="entry name" value="HisKA"/>
    <property type="match status" value="1"/>
</dbReference>
<dbReference type="GO" id="GO:0005886">
    <property type="term" value="C:plasma membrane"/>
    <property type="evidence" value="ECO:0007669"/>
    <property type="project" value="TreeGrafter"/>
</dbReference>
<dbReference type="PANTHER" id="PTHR43047:SF72">
    <property type="entry name" value="OSMOSENSING HISTIDINE PROTEIN KINASE SLN1"/>
    <property type="match status" value="1"/>
</dbReference>
<proteinExistence type="predicted"/>
<comment type="caution">
    <text evidence="9">The sequence shown here is derived from an EMBL/GenBank/DDBJ whole genome shotgun (WGS) entry which is preliminary data.</text>
</comment>
<keyword evidence="3" id="KW-0597">Phosphoprotein</keyword>
<sequence>MELRHKDPINQIIIVTKSFLGLKEKGTVVSFGDYNPKEKIQKMIRICTHIFCFLFLFFPTCVVAQSLETHLPFTFILPDGPWLLLALCGGISCASLLTCIAVTMRAKKVSWRSLQTIQVNLSEKLKYYEWLLKETGQSLLIWENPTASPHVVGNIPALQKAGISQQNFQCFALWLEESSLRELDYALTQLRYESHPFELSITTTNNMLLQVTGVIAGTAAIARFQDISAQQSENARLQKDIARILIELRMQRNLLDSIQEPIWIRDCEGKICFVNRAFREMTGFREDSNEVGDLFNETTQCKTDGTETIFQEHVHTVINGERRRFHLTRITTAEGMAAFAHDDSAYENLANELKCVLQSHCEILDQISTAVAVFDTNQKLKFCNHAFKLLWSLESSFLENEPSHTLLLERLREKGLLAEHPNWRAWKEEFFKAYRQTESNQQIWNLPDGRTVRVISNPHPQGGTTWLYENLTEKIDLERRYNTLIKIQGETLDKLSEGVVVFGTDGRLRLSNPALSKLWSLPYNLLVEGTHITQLQSHCSALTIGKEWDQFTKFITGFAEKRDTYSGRMDLKNGIIIDYTLVPLPDGQTMLTFANVTDTVHVSRALQEKNEALESADRLRNQFIQHVSYELRTPLTNIIGFSDILRDQIFGSINERQQEYLRHIHSESGTLLNIVNDILDLATLDAGIMELDIQPVNITNAMVQAVTRVEERLNGRYITLLQQVSPSLNFISADATRLHQIFVNVLSNAINFATEASTIEFCADKQDDNIVFSVHNEGFDIPEDILNQIFKRFSSHSHHGGRAGAGLGLSLVKSFVELHGGYVEILTGTGQGTTVKCFFPISKEDKFF</sequence>
<dbReference type="PRINTS" id="PR00344">
    <property type="entry name" value="BCTRLSENSOR"/>
</dbReference>
<feature type="domain" description="PAS" evidence="8">
    <location>
        <begin position="247"/>
        <end position="288"/>
    </location>
</feature>
<dbReference type="Pfam" id="PF02518">
    <property type="entry name" value="HATPase_c"/>
    <property type="match status" value="1"/>
</dbReference>
<evidence type="ECO:0000256" key="4">
    <source>
        <dbReference type="ARBA" id="ARBA00022679"/>
    </source>
</evidence>
<organism evidence="9 10">
    <name type="scientific">Bartonella alsatica IBS 382</name>
    <dbReference type="NCBI Taxonomy" id="1094551"/>
    <lineage>
        <taxon>Bacteria</taxon>
        <taxon>Pseudomonadati</taxon>
        <taxon>Pseudomonadota</taxon>
        <taxon>Alphaproteobacteria</taxon>
        <taxon>Hyphomicrobiales</taxon>
        <taxon>Bartonellaceae</taxon>
        <taxon>Bartonella</taxon>
    </lineage>
</organism>
<protein>
    <recommendedName>
        <fullName evidence="2">histidine kinase</fullName>
        <ecNumber evidence="2">2.7.13.3</ecNumber>
    </recommendedName>
</protein>
<dbReference type="Pfam" id="PF13188">
    <property type="entry name" value="PAS_8"/>
    <property type="match status" value="1"/>
</dbReference>
<dbReference type="InterPro" id="IPR003661">
    <property type="entry name" value="HisK_dim/P_dom"/>
</dbReference>
<keyword evidence="6" id="KW-0472">Membrane</keyword>
<evidence type="ECO:0000256" key="3">
    <source>
        <dbReference type="ARBA" id="ARBA00022553"/>
    </source>
</evidence>
<dbReference type="SUPFAM" id="SSF55874">
    <property type="entry name" value="ATPase domain of HSP90 chaperone/DNA topoisomerase II/histidine kinase"/>
    <property type="match status" value="1"/>
</dbReference>